<reference evidence="1 2" key="1">
    <citation type="submission" date="2015-07" db="EMBL/GenBank/DDBJ databases">
        <title>The genome of Habropoda laboriosa.</title>
        <authorList>
            <person name="Pan H."/>
            <person name="Kapheim K."/>
        </authorList>
    </citation>
    <scope>NUCLEOTIDE SEQUENCE [LARGE SCALE GENOMIC DNA]</scope>
    <source>
        <strain evidence="1">0110345459</strain>
    </source>
</reference>
<evidence type="ECO:0000313" key="1">
    <source>
        <dbReference type="EMBL" id="KOC63040.1"/>
    </source>
</evidence>
<proteinExistence type="predicted"/>
<dbReference type="EMBL" id="KQ414708">
    <property type="protein sequence ID" value="KOC63040.1"/>
    <property type="molecule type" value="Genomic_DNA"/>
</dbReference>
<sequence>MMCIVRYLILTYLRHTTVIDCDKNDDNNYYDDCCITNDDDDDDDNNVILHSNSRCNIEAHPLPTKSMCRCIPDVPRSSCAPTVVKSEIAFPQRRWTAGYRSIGRFFYAKDRNNKAYLIDRCPADISLVV</sequence>
<evidence type="ECO:0000313" key="2">
    <source>
        <dbReference type="Proteomes" id="UP000053825"/>
    </source>
</evidence>
<organism evidence="1 2">
    <name type="scientific">Habropoda laboriosa</name>
    <dbReference type="NCBI Taxonomy" id="597456"/>
    <lineage>
        <taxon>Eukaryota</taxon>
        <taxon>Metazoa</taxon>
        <taxon>Ecdysozoa</taxon>
        <taxon>Arthropoda</taxon>
        <taxon>Hexapoda</taxon>
        <taxon>Insecta</taxon>
        <taxon>Pterygota</taxon>
        <taxon>Neoptera</taxon>
        <taxon>Endopterygota</taxon>
        <taxon>Hymenoptera</taxon>
        <taxon>Apocrita</taxon>
        <taxon>Aculeata</taxon>
        <taxon>Apoidea</taxon>
        <taxon>Anthophila</taxon>
        <taxon>Apidae</taxon>
        <taxon>Habropoda</taxon>
    </lineage>
</organism>
<name>A0A0L7QWR5_9HYME</name>
<protein>
    <submittedName>
        <fullName evidence="1">Uncharacterized protein</fullName>
    </submittedName>
</protein>
<keyword evidence="2" id="KW-1185">Reference proteome</keyword>
<accession>A0A0L7QWR5</accession>
<gene>
    <name evidence="1" type="ORF">WH47_04435</name>
</gene>
<dbReference type="AlphaFoldDB" id="A0A0L7QWR5"/>
<dbReference type="Proteomes" id="UP000053825">
    <property type="component" value="Unassembled WGS sequence"/>
</dbReference>